<dbReference type="AlphaFoldDB" id="A0A380WHN9"/>
<organism evidence="1 2">
    <name type="scientific">Aminobacter aminovorans</name>
    <name type="common">Chelatobacter heintzii</name>
    <dbReference type="NCBI Taxonomy" id="83263"/>
    <lineage>
        <taxon>Bacteria</taxon>
        <taxon>Pseudomonadati</taxon>
        <taxon>Pseudomonadota</taxon>
        <taxon>Alphaproteobacteria</taxon>
        <taxon>Hyphomicrobiales</taxon>
        <taxon>Phyllobacteriaceae</taxon>
        <taxon>Aminobacter</taxon>
    </lineage>
</organism>
<dbReference type="PANTHER" id="PTHR36302">
    <property type="entry name" value="BLR7088 PROTEIN"/>
    <property type="match status" value="1"/>
</dbReference>
<reference evidence="1 2" key="1">
    <citation type="submission" date="2018-06" db="EMBL/GenBank/DDBJ databases">
        <authorList>
            <consortium name="Pathogen Informatics"/>
            <person name="Doyle S."/>
        </authorList>
    </citation>
    <scope>NUCLEOTIDE SEQUENCE [LARGE SCALE GENOMIC DNA]</scope>
    <source>
        <strain evidence="1 2">NCTC10684</strain>
    </source>
</reference>
<dbReference type="InterPro" id="IPR007410">
    <property type="entry name" value="LpqE-like"/>
</dbReference>
<dbReference type="InterPro" id="IPR036182">
    <property type="entry name" value="PCuAC_sf"/>
</dbReference>
<evidence type="ECO:0000313" key="2">
    <source>
        <dbReference type="Proteomes" id="UP000254701"/>
    </source>
</evidence>
<dbReference type="SUPFAM" id="SSF110087">
    <property type="entry name" value="DR1885-like metal-binding protein"/>
    <property type="match status" value="1"/>
</dbReference>
<dbReference type="EMBL" id="UFSM01000001">
    <property type="protein sequence ID" value="SUU87674.1"/>
    <property type="molecule type" value="Genomic_DNA"/>
</dbReference>
<dbReference type="Pfam" id="PF04314">
    <property type="entry name" value="PCuAC"/>
    <property type="match status" value="1"/>
</dbReference>
<dbReference type="OrthoDB" id="9796962at2"/>
<dbReference type="Proteomes" id="UP000254701">
    <property type="component" value="Unassembled WGS sequence"/>
</dbReference>
<dbReference type="Gene3D" id="2.60.40.1890">
    <property type="entry name" value="PCu(A)C copper chaperone"/>
    <property type="match status" value="1"/>
</dbReference>
<evidence type="ECO:0000313" key="1">
    <source>
        <dbReference type="EMBL" id="SUU87674.1"/>
    </source>
</evidence>
<proteinExistence type="predicted"/>
<sequence length="176" mass="18753">MIRSARAFSRPLFRSFEERIGAAVFALLLLFASTHQLLAHGFEAGDLEIGHPWSRATPAGAKVAAGYLTVKNNGSQADRLVSIQSDVSEKAEIHEMAVDAKGVMTMRQITGGIEIPAGGEVALKPGAYHIMFIGLKAPVKEGDKFSGTLTFEKAGTVTVEFQADNMGGQSQDHSGH</sequence>
<gene>
    <name evidence="1" type="ORF">NCTC10684_00876</name>
</gene>
<dbReference type="PANTHER" id="PTHR36302:SF1">
    <property type="entry name" value="COPPER CHAPERONE PCU(A)C"/>
    <property type="match status" value="1"/>
</dbReference>
<dbReference type="RefSeq" id="WP_115730146.1">
    <property type="nucleotide sequence ID" value="NZ_BAAAVY010000019.1"/>
</dbReference>
<protein>
    <submittedName>
        <fullName evidence="1">Uncharacterized protein conserved in bacteria</fullName>
    </submittedName>
</protein>
<name>A0A380WHN9_AMIAI</name>
<accession>A0A380WHN9</accession>
<dbReference type="InterPro" id="IPR058248">
    <property type="entry name" value="Lxx211020-like"/>
</dbReference>